<accession>A0A0A9FQG2</accession>
<organism evidence="1">
    <name type="scientific">Arundo donax</name>
    <name type="common">Giant reed</name>
    <name type="synonym">Donax arundinaceus</name>
    <dbReference type="NCBI Taxonomy" id="35708"/>
    <lineage>
        <taxon>Eukaryota</taxon>
        <taxon>Viridiplantae</taxon>
        <taxon>Streptophyta</taxon>
        <taxon>Embryophyta</taxon>
        <taxon>Tracheophyta</taxon>
        <taxon>Spermatophyta</taxon>
        <taxon>Magnoliopsida</taxon>
        <taxon>Liliopsida</taxon>
        <taxon>Poales</taxon>
        <taxon>Poaceae</taxon>
        <taxon>PACMAD clade</taxon>
        <taxon>Arundinoideae</taxon>
        <taxon>Arundineae</taxon>
        <taxon>Arundo</taxon>
    </lineage>
</organism>
<dbReference type="EMBL" id="GBRH01184392">
    <property type="protein sequence ID" value="JAE13504.1"/>
    <property type="molecule type" value="Transcribed_RNA"/>
</dbReference>
<reference evidence="1" key="1">
    <citation type="submission" date="2014-09" db="EMBL/GenBank/DDBJ databases">
        <authorList>
            <person name="Magalhaes I.L.F."/>
            <person name="Oliveira U."/>
            <person name="Santos F.R."/>
            <person name="Vidigal T.H.D.A."/>
            <person name="Brescovit A.D."/>
            <person name="Santos A.J."/>
        </authorList>
    </citation>
    <scope>NUCLEOTIDE SEQUENCE</scope>
    <source>
        <tissue evidence="1">Shoot tissue taken approximately 20 cm above the soil surface</tissue>
    </source>
</reference>
<protein>
    <submittedName>
        <fullName evidence="1">Uncharacterized protein</fullName>
    </submittedName>
</protein>
<reference evidence="1" key="2">
    <citation type="journal article" date="2015" name="Data Brief">
        <title>Shoot transcriptome of the giant reed, Arundo donax.</title>
        <authorList>
            <person name="Barrero R.A."/>
            <person name="Guerrero F.D."/>
            <person name="Moolhuijzen P."/>
            <person name="Goolsby J.A."/>
            <person name="Tidwell J."/>
            <person name="Bellgard S.E."/>
            <person name="Bellgard M.I."/>
        </authorList>
    </citation>
    <scope>NUCLEOTIDE SEQUENCE</scope>
    <source>
        <tissue evidence="1">Shoot tissue taken approximately 20 cm above the soil surface</tissue>
    </source>
</reference>
<sequence length="11" mass="1243">MACSSSYPWPD</sequence>
<proteinExistence type="predicted"/>
<name>A0A0A9FQG2_ARUDO</name>
<evidence type="ECO:0000313" key="1">
    <source>
        <dbReference type="EMBL" id="JAE13504.1"/>
    </source>
</evidence>